<proteinExistence type="predicted"/>
<organism evidence="2 3">
    <name type="scientific">Piloderma croceum (strain F 1598)</name>
    <dbReference type="NCBI Taxonomy" id="765440"/>
    <lineage>
        <taxon>Eukaryota</taxon>
        <taxon>Fungi</taxon>
        <taxon>Dikarya</taxon>
        <taxon>Basidiomycota</taxon>
        <taxon>Agaricomycotina</taxon>
        <taxon>Agaricomycetes</taxon>
        <taxon>Agaricomycetidae</taxon>
        <taxon>Atheliales</taxon>
        <taxon>Atheliaceae</taxon>
        <taxon>Piloderma</taxon>
    </lineage>
</organism>
<sequence length="436" mass="49007">MEQWEFPSVFLGRKKDMNESTRKIVKPWLQKLLLRLILKPPNRVPEWSDERQGWIIKERGKPLKNPPTYTPYASTNMEIKLGPAAVQHEGDLIPLFSSPQSARSEAETLLAGLGDLQNIARNEHLRDIVLTSHDGIVIGHCTDDSGFRRTDLMLLKMGLVTPKVSSVDDSSTDLDIQYGTGIIHFYPNLGGEAPPDWRIPYLFPSPTKASVDAESAVNANPPPPDRSLPIPIDHSEFSDDSDIDDEIEFPCLSCLAAHNDTCTSPTKVAISTSRITINCALERSPTSKRDNSPDSLPSLNFLSEDEDEDYDAIPEEKHAEKWQARWDKFKQDIQEEIERERDERLAGWEARCAEQEKQADFGDMEEFTRELERALEQDPEGKSFRDNDTLPAFIPPPDSSPMSLSPVDSPGPPTPPDTPQSPVPRNLSISLYEQQQ</sequence>
<feature type="region of interest" description="Disordered" evidence="1">
    <location>
        <begin position="356"/>
        <end position="436"/>
    </location>
</feature>
<evidence type="ECO:0000313" key="3">
    <source>
        <dbReference type="Proteomes" id="UP000054166"/>
    </source>
</evidence>
<reference evidence="3" key="2">
    <citation type="submission" date="2015-01" db="EMBL/GenBank/DDBJ databases">
        <title>Evolutionary Origins and Diversification of the Mycorrhizal Mutualists.</title>
        <authorList>
            <consortium name="DOE Joint Genome Institute"/>
            <consortium name="Mycorrhizal Genomics Consortium"/>
            <person name="Kohler A."/>
            <person name="Kuo A."/>
            <person name="Nagy L.G."/>
            <person name="Floudas D."/>
            <person name="Copeland A."/>
            <person name="Barry K.W."/>
            <person name="Cichocki N."/>
            <person name="Veneault-Fourrey C."/>
            <person name="LaButti K."/>
            <person name="Lindquist E.A."/>
            <person name="Lipzen A."/>
            <person name="Lundell T."/>
            <person name="Morin E."/>
            <person name="Murat C."/>
            <person name="Riley R."/>
            <person name="Ohm R."/>
            <person name="Sun H."/>
            <person name="Tunlid A."/>
            <person name="Henrissat B."/>
            <person name="Grigoriev I.V."/>
            <person name="Hibbett D.S."/>
            <person name="Martin F."/>
        </authorList>
    </citation>
    <scope>NUCLEOTIDE SEQUENCE [LARGE SCALE GENOMIC DNA]</scope>
    <source>
        <strain evidence="3">F 1598</strain>
    </source>
</reference>
<dbReference type="EMBL" id="KN833625">
    <property type="protein sequence ID" value="KIM70986.1"/>
    <property type="molecule type" value="Genomic_DNA"/>
</dbReference>
<feature type="compositionally biased region" description="Pro residues" evidence="1">
    <location>
        <begin position="409"/>
        <end position="422"/>
    </location>
</feature>
<protein>
    <submittedName>
        <fullName evidence="2">Uncharacterized protein</fullName>
    </submittedName>
</protein>
<keyword evidence="3" id="KW-1185">Reference proteome</keyword>
<feature type="compositionally biased region" description="Polar residues" evidence="1">
    <location>
        <begin position="427"/>
        <end position="436"/>
    </location>
</feature>
<name>A0A0C3ET32_PILCF</name>
<dbReference type="Proteomes" id="UP000054166">
    <property type="component" value="Unassembled WGS sequence"/>
</dbReference>
<gene>
    <name evidence="2" type="ORF">PILCRDRAFT_17528</name>
</gene>
<accession>A0A0C3ET32</accession>
<feature type="non-terminal residue" evidence="2">
    <location>
        <position position="436"/>
    </location>
</feature>
<evidence type="ECO:0000313" key="2">
    <source>
        <dbReference type="EMBL" id="KIM70986.1"/>
    </source>
</evidence>
<dbReference type="InParanoid" id="A0A0C3ET32"/>
<feature type="compositionally biased region" description="Basic and acidic residues" evidence="1">
    <location>
        <begin position="356"/>
        <end position="388"/>
    </location>
</feature>
<evidence type="ECO:0000256" key="1">
    <source>
        <dbReference type="SAM" id="MobiDB-lite"/>
    </source>
</evidence>
<dbReference type="AlphaFoldDB" id="A0A0C3ET32"/>
<feature type="region of interest" description="Disordered" evidence="1">
    <location>
        <begin position="284"/>
        <end position="303"/>
    </location>
</feature>
<reference evidence="2 3" key="1">
    <citation type="submission" date="2014-04" db="EMBL/GenBank/DDBJ databases">
        <authorList>
            <consortium name="DOE Joint Genome Institute"/>
            <person name="Kuo A."/>
            <person name="Tarkka M."/>
            <person name="Buscot F."/>
            <person name="Kohler A."/>
            <person name="Nagy L.G."/>
            <person name="Floudas D."/>
            <person name="Copeland A."/>
            <person name="Barry K.W."/>
            <person name="Cichocki N."/>
            <person name="Veneault-Fourrey C."/>
            <person name="LaButti K."/>
            <person name="Lindquist E.A."/>
            <person name="Lipzen A."/>
            <person name="Lundell T."/>
            <person name="Morin E."/>
            <person name="Murat C."/>
            <person name="Sun H."/>
            <person name="Tunlid A."/>
            <person name="Henrissat B."/>
            <person name="Grigoriev I.V."/>
            <person name="Hibbett D.S."/>
            <person name="Martin F."/>
            <person name="Nordberg H.P."/>
            <person name="Cantor M.N."/>
            <person name="Hua S.X."/>
        </authorList>
    </citation>
    <scope>NUCLEOTIDE SEQUENCE [LARGE SCALE GENOMIC DNA]</scope>
    <source>
        <strain evidence="2 3">F 1598</strain>
    </source>
</reference>
<dbReference type="HOGENOM" id="CLU_629408_0_0_1"/>